<dbReference type="SUPFAM" id="SSF48452">
    <property type="entry name" value="TPR-like"/>
    <property type="match status" value="1"/>
</dbReference>
<dbReference type="InterPro" id="IPR012944">
    <property type="entry name" value="SusD_RagB_dom"/>
</dbReference>
<dbReference type="Proteomes" id="UP001330184">
    <property type="component" value="Chromosome"/>
</dbReference>
<proteinExistence type="inferred from homology"/>
<evidence type="ECO:0000256" key="2">
    <source>
        <dbReference type="ARBA" id="ARBA00006275"/>
    </source>
</evidence>
<dbReference type="RefSeq" id="WP_338196629.1">
    <property type="nucleotide sequence ID" value="NZ_AP027268.1"/>
</dbReference>
<reference evidence="9 10" key="1">
    <citation type="submission" date="2023-01" db="EMBL/GenBank/DDBJ databases">
        <title>Complete genome sequence of Muricauda aquimarina strain IFOP_LL357.</title>
        <authorList>
            <person name="Gajardo G."/>
            <person name="Ueki S."/>
            <person name="Maruyama F."/>
        </authorList>
    </citation>
    <scope>NUCLEOTIDE SEQUENCE [LARGE SCALE GENOMIC DNA]</scope>
    <source>
        <strain evidence="9 10">IFOP_LL357</strain>
    </source>
</reference>
<keyword evidence="4" id="KW-0472">Membrane</keyword>
<dbReference type="CDD" id="cd08977">
    <property type="entry name" value="SusD"/>
    <property type="match status" value="1"/>
</dbReference>
<dbReference type="Pfam" id="PF07980">
    <property type="entry name" value="SusD_RagB"/>
    <property type="match status" value="1"/>
</dbReference>
<evidence type="ECO:0000259" key="7">
    <source>
        <dbReference type="Pfam" id="PF07980"/>
    </source>
</evidence>
<evidence type="ECO:0000256" key="6">
    <source>
        <dbReference type="SAM" id="Coils"/>
    </source>
</evidence>
<dbReference type="InterPro" id="IPR033985">
    <property type="entry name" value="SusD-like_N"/>
</dbReference>
<feature type="coiled-coil region" evidence="6">
    <location>
        <begin position="362"/>
        <end position="392"/>
    </location>
</feature>
<feature type="domain" description="RagB/SusD" evidence="7">
    <location>
        <begin position="344"/>
        <end position="474"/>
    </location>
</feature>
<name>A0AA48HXF0_9FLAO</name>
<evidence type="ECO:0000256" key="3">
    <source>
        <dbReference type="ARBA" id="ARBA00022729"/>
    </source>
</evidence>
<dbReference type="InterPro" id="IPR011990">
    <property type="entry name" value="TPR-like_helical_dom_sf"/>
</dbReference>
<keyword evidence="5" id="KW-0998">Cell outer membrane</keyword>
<dbReference type="Gene3D" id="1.25.40.390">
    <property type="match status" value="1"/>
</dbReference>
<sequence>MKIKIIYISIIIVFALNSCDGYLEVDEVGKSSIPVFFADMDGVRAAVPGAYSLLYSYYDFGFMLYPDAAGDMLRMNVVGADTKMINEYNYNATPEDEITPVGRIWRDAYEALANVNNILEYHPDLVNEFPQDVDELAAIKAETLFMRALIHFDLVRVYAQPYNFTSDASHLGIPVLLRTPAPDDNEPRSTVEETYFQIEEDLQEALELFEITTFEAQNNYRASRLAVLSLLARVSLYKENWSDAVDYATQVINEKSLSQGQDYLDMFNTVRANDETIFRLSGKLKSSAVGQFYNTTNPTGFADSKLVSLLDSEPEGLRLQLLKREEGDPTAFTLKYYKPGVDVGDVQHDMLVFRVSEMYLIRAEANASLNNLEAAKEDIKTLQARAQQKTVEEIDILESTTPSLLALIANERAKELCFEGHRLFDLTRTKQDMVRSSDTNAGVSTVTYPDYRFALPIPQTELNANTNIIQNPGYEN</sequence>
<accession>A0AA48HXF0</accession>
<feature type="domain" description="SusD-like N-terminal" evidence="8">
    <location>
        <begin position="81"/>
        <end position="236"/>
    </location>
</feature>
<dbReference type="Gene3D" id="2.20.20.130">
    <property type="match status" value="1"/>
</dbReference>
<comment type="similarity">
    <text evidence="2">Belongs to the SusD family.</text>
</comment>
<comment type="subcellular location">
    <subcellularLocation>
        <location evidence="1">Cell outer membrane</location>
    </subcellularLocation>
</comment>
<evidence type="ECO:0000259" key="8">
    <source>
        <dbReference type="Pfam" id="PF14322"/>
    </source>
</evidence>
<evidence type="ECO:0000313" key="9">
    <source>
        <dbReference type="EMBL" id="BDW91846.1"/>
    </source>
</evidence>
<dbReference type="GO" id="GO:0009279">
    <property type="term" value="C:cell outer membrane"/>
    <property type="evidence" value="ECO:0007669"/>
    <property type="project" value="UniProtKB-SubCell"/>
</dbReference>
<gene>
    <name evidence="9" type="ORF">MACH07_06780</name>
</gene>
<evidence type="ECO:0000256" key="1">
    <source>
        <dbReference type="ARBA" id="ARBA00004442"/>
    </source>
</evidence>
<organism evidence="9 10">
    <name type="scientific">Flagellimonas marinaquae</name>
    <dbReference type="NCBI Taxonomy" id="254955"/>
    <lineage>
        <taxon>Bacteria</taxon>
        <taxon>Pseudomonadati</taxon>
        <taxon>Bacteroidota</taxon>
        <taxon>Flavobacteriia</taxon>
        <taxon>Flavobacteriales</taxon>
        <taxon>Flavobacteriaceae</taxon>
        <taxon>Flagellimonas</taxon>
    </lineage>
</organism>
<evidence type="ECO:0000313" key="10">
    <source>
        <dbReference type="Proteomes" id="UP001330184"/>
    </source>
</evidence>
<protein>
    <submittedName>
        <fullName evidence="9">Membrane protein</fullName>
    </submittedName>
</protein>
<dbReference type="EMBL" id="AP027268">
    <property type="protein sequence ID" value="BDW91846.1"/>
    <property type="molecule type" value="Genomic_DNA"/>
</dbReference>
<keyword evidence="3" id="KW-0732">Signal</keyword>
<dbReference type="AlphaFoldDB" id="A0AA48HXF0"/>
<dbReference type="Gene3D" id="1.25.40.900">
    <property type="match status" value="1"/>
</dbReference>
<evidence type="ECO:0000256" key="5">
    <source>
        <dbReference type="ARBA" id="ARBA00023237"/>
    </source>
</evidence>
<keyword evidence="6" id="KW-0175">Coiled coil</keyword>
<evidence type="ECO:0000256" key="4">
    <source>
        <dbReference type="ARBA" id="ARBA00023136"/>
    </source>
</evidence>
<dbReference type="Pfam" id="PF14322">
    <property type="entry name" value="SusD-like_3"/>
    <property type="match status" value="1"/>
</dbReference>
<keyword evidence="10" id="KW-1185">Reference proteome</keyword>